<dbReference type="InterPro" id="IPR004761">
    <property type="entry name" value="Spore_GerAB"/>
</dbReference>
<comment type="subcellular location">
    <subcellularLocation>
        <location evidence="1">Membrane</location>
        <topology evidence="1">Multi-pass membrane protein</topology>
    </subcellularLocation>
</comment>
<feature type="transmembrane region" description="Helical" evidence="8">
    <location>
        <begin position="332"/>
        <end position="355"/>
    </location>
</feature>
<feature type="transmembrane region" description="Helical" evidence="8">
    <location>
        <begin position="268"/>
        <end position="292"/>
    </location>
</feature>
<evidence type="ECO:0000313" key="9">
    <source>
        <dbReference type="EMBL" id="NOU97275.1"/>
    </source>
</evidence>
<feature type="transmembrane region" description="Helical" evidence="8">
    <location>
        <begin position="215"/>
        <end position="238"/>
    </location>
</feature>
<feature type="transmembrane region" description="Helical" evidence="8">
    <location>
        <begin position="183"/>
        <end position="203"/>
    </location>
</feature>
<evidence type="ECO:0000256" key="7">
    <source>
        <dbReference type="ARBA" id="ARBA00023136"/>
    </source>
</evidence>
<dbReference type="AlphaFoldDB" id="A0A972H284"/>
<dbReference type="PANTHER" id="PTHR34975:SF2">
    <property type="entry name" value="SPORE GERMINATION PROTEIN A2"/>
    <property type="match status" value="1"/>
</dbReference>
<reference evidence="9" key="1">
    <citation type="submission" date="2019-10" db="EMBL/GenBank/DDBJ databases">
        <title>Description of Paenibacillus glebae sp. nov.</title>
        <authorList>
            <person name="Carlier A."/>
            <person name="Qi S."/>
        </authorList>
    </citation>
    <scope>NUCLEOTIDE SEQUENCE</scope>
    <source>
        <strain evidence="9">LMG 31456</strain>
    </source>
</reference>
<dbReference type="Pfam" id="PF03845">
    <property type="entry name" value="Spore_permease"/>
    <property type="match status" value="1"/>
</dbReference>
<feature type="transmembrane region" description="Helical" evidence="8">
    <location>
        <begin position="145"/>
        <end position="163"/>
    </location>
</feature>
<keyword evidence="4" id="KW-0309">Germination</keyword>
<dbReference type="GO" id="GO:0009847">
    <property type="term" value="P:spore germination"/>
    <property type="evidence" value="ECO:0007669"/>
    <property type="project" value="InterPro"/>
</dbReference>
<accession>A0A972H284</accession>
<dbReference type="GO" id="GO:0016020">
    <property type="term" value="C:membrane"/>
    <property type="evidence" value="ECO:0007669"/>
    <property type="project" value="UniProtKB-SubCell"/>
</dbReference>
<feature type="transmembrane region" description="Helical" evidence="8">
    <location>
        <begin position="118"/>
        <end position="138"/>
    </location>
</feature>
<dbReference type="PANTHER" id="PTHR34975">
    <property type="entry name" value="SPORE GERMINATION PROTEIN A2"/>
    <property type="match status" value="1"/>
</dbReference>
<name>A0A972H284_9BACL</name>
<keyword evidence="3" id="KW-0813">Transport</keyword>
<feature type="transmembrane region" description="Helical" evidence="8">
    <location>
        <begin position="304"/>
        <end position="320"/>
    </location>
</feature>
<evidence type="ECO:0000256" key="5">
    <source>
        <dbReference type="ARBA" id="ARBA00022692"/>
    </source>
</evidence>
<keyword evidence="5 8" id="KW-0812">Transmembrane</keyword>
<evidence type="ECO:0000256" key="2">
    <source>
        <dbReference type="ARBA" id="ARBA00007998"/>
    </source>
</evidence>
<protein>
    <submittedName>
        <fullName evidence="9">GerAB/ArcD/ProY family transporter</fullName>
    </submittedName>
</protein>
<evidence type="ECO:0000313" key="10">
    <source>
        <dbReference type="Proteomes" id="UP000641588"/>
    </source>
</evidence>
<proteinExistence type="inferred from homology"/>
<feature type="transmembrane region" description="Helical" evidence="8">
    <location>
        <begin position="40"/>
        <end position="58"/>
    </location>
</feature>
<evidence type="ECO:0000256" key="8">
    <source>
        <dbReference type="SAM" id="Phobius"/>
    </source>
</evidence>
<feature type="transmembrane region" description="Helical" evidence="8">
    <location>
        <begin position="85"/>
        <end position="106"/>
    </location>
</feature>
<dbReference type="RefSeq" id="WP_171655515.1">
    <property type="nucleotide sequence ID" value="NZ_WHOD01000109.1"/>
</dbReference>
<sequence>MLEKGKISAFQLGVLLYPTVLATGFLTLPTLTSQYARNDLWLTGFLATLFGFVTIYIATRLHQLYPNQTIIQYGEQIIGKIPGKILAFIYFLYFNHGTGIIIRQYADFVTGNFLFKTPILLIISSITLLCAFTVRGGIELLARSAVIFTPFFILPLLFLLFLIPDLDVYNLFPILSRGLIPVIQATATPQAWVCEFFMMTFFLPSLTDPENAKKWGILSLCAVSLSMTFVNTITLFLLGTDVGNKTYPILVAFRYIGFSYFLENLESFLLAMWVLGNFIKIAVFYYVTVLSFAQCLNLSDYRPIVFPIGILAVLFSLWGIPDYSIFGDHLRYVVPFQIPLMLMLIPLLLLITAVLRKKINAGR</sequence>
<dbReference type="Proteomes" id="UP000641588">
    <property type="component" value="Unassembled WGS sequence"/>
</dbReference>
<evidence type="ECO:0000256" key="3">
    <source>
        <dbReference type="ARBA" id="ARBA00022448"/>
    </source>
</evidence>
<feature type="transmembrane region" description="Helical" evidence="8">
    <location>
        <begin position="7"/>
        <end position="28"/>
    </location>
</feature>
<keyword evidence="10" id="KW-1185">Reference proteome</keyword>
<evidence type="ECO:0000256" key="6">
    <source>
        <dbReference type="ARBA" id="ARBA00022989"/>
    </source>
</evidence>
<comment type="similarity">
    <text evidence="2">Belongs to the amino acid-polyamine-organocation (APC) superfamily. Spore germination protein (SGP) (TC 2.A.3.9) family.</text>
</comment>
<evidence type="ECO:0000256" key="4">
    <source>
        <dbReference type="ARBA" id="ARBA00022544"/>
    </source>
</evidence>
<keyword evidence="7 8" id="KW-0472">Membrane</keyword>
<organism evidence="9 10">
    <name type="scientific">Paenibacillus foliorum</name>
    <dbReference type="NCBI Taxonomy" id="2654974"/>
    <lineage>
        <taxon>Bacteria</taxon>
        <taxon>Bacillati</taxon>
        <taxon>Bacillota</taxon>
        <taxon>Bacilli</taxon>
        <taxon>Bacillales</taxon>
        <taxon>Paenibacillaceae</taxon>
        <taxon>Paenibacillus</taxon>
    </lineage>
</organism>
<comment type="caution">
    <text evidence="9">The sequence shown here is derived from an EMBL/GenBank/DDBJ whole genome shotgun (WGS) entry which is preliminary data.</text>
</comment>
<dbReference type="EMBL" id="WHOD01000109">
    <property type="protein sequence ID" value="NOU97275.1"/>
    <property type="molecule type" value="Genomic_DNA"/>
</dbReference>
<keyword evidence="6 8" id="KW-1133">Transmembrane helix</keyword>
<dbReference type="NCBIfam" id="TIGR00912">
    <property type="entry name" value="2A0309"/>
    <property type="match status" value="1"/>
</dbReference>
<gene>
    <name evidence="9" type="ORF">GC093_29200</name>
</gene>
<evidence type="ECO:0000256" key="1">
    <source>
        <dbReference type="ARBA" id="ARBA00004141"/>
    </source>
</evidence>